<protein>
    <recommendedName>
        <fullName evidence="3">DUF1419 domain-containing protein</fullName>
    </recommendedName>
</protein>
<reference evidence="1 2" key="1">
    <citation type="submission" date="2015-12" db="EMBL/GenBank/DDBJ databases">
        <title>Draft genome sequence of Mesorhizobium sp. UFLA 01-765, a multitolerant efficient symbiont and plant-growth promoting strain isolated from Zn-mining soil using Leucaena leucocephala as a trap plant.</title>
        <authorList>
            <person name="Rangel W.M."/>
            <person name="Thijs S."/>
            <person name="Longatti S.M."/>
            <person name="Moreira F.M."/>
            <person name="Weyens N."/>
            <person name="Vangronsveld J."/>
            <person name="Van Hamme J.D."/>
            <person name="Bottos E.M."/>
            <person name="Rineau F."/>
        </authorList>
    </citation>
    <scope>NUCLEOTIDE SEQUENCE [LARGE SCALE GENOMIC DNA]</scope>
    <source>
        <strain evidence="1 2">UFLA 01-765</strain>
    </source>
</reference>
<dbReference type="EMBL" id="LPWA01000136">
    <property type="protein sequence ID" value="KUM24432.1"/>
    <property type="molecule type" value="Genomic_DNA"/>
</dbReference>
<gene>
    <name evidence="1" type="ORF">AU467_30320</name>
</gene>
<dbReference type="Proteomes" id="UP000053176">
    <property type="component" value="Unassembled WGS sequence"/>
</dbReference>
<dbReference type="AlphaFoldDB" id="A0A101KP62"/>
<dbReference type="Pfam" id="PF07215">
    <property type="entry name" value="DUF1419"/>
    <property type="match status" value="1"/>
</dbReference>
<proteinExistence type="predicted"/>
<comment type="caution">
    <text evidence="1">The sequence shown here is derived from an EMBL/GenBank/DDBJ whole genome shotgun (WGS) entry which is preliminary data.</text>
</comment>
<dbReference type="InterPro" id="IPR009862">
    <property type="entry name" value="DUF1419"/>
</dbReference>
<dbReference type="OrthoDB" id="8136593at2"/>
<organism evidence="1 2">
    <name type="scientific">Rhizobium loti</name>
    <name type="common">Mesorhizobium loti</name>
    <dbReference type="NCBI Taxonomy" id="381"/>
    <lineage>
        <taxon>Bacteria</taxon>
        <taxon>Pseudomonadati</taxon>
        <taxon>Pseudomonadota</taxon>
        <taxon>Alphaproteobacteria</taxon>
        <taxon>Hyphomicrobiales</taxon>
        <taxon>Phyllobacteriaceae</taxon>
        <taxon>Mesorhizobium</taxon>
    </lineage>
</organism>
<evidence type="ECO:0000313" key="2">
    <source>
        <dbReference type="Proteomes" id="UP000053176"/>
    </source>
</evidence>
<evidence type="ECO:0000313" key="1">
    <source>
        <dbReference type="EMBL" id="KUM24432.1"/>
    </source>
</evidence>
<evidence type="ECO:0008006" key="3">
    <source>
        <dbReference type="Google" id="ProtNLM"/>
    </source>
</evidence>
<accession>A0A101KP62</accession>
<name>A0A101KP62_RHILI</name>
<sequence length="200" mass="23002">MILQSSIRKVYFGVADRRQMYRLFDRHAARPNRWQGDDSALFAGEWFELGRAEHDHMLELLPPLWMRGEMFALGEFLTGSVTSVFYTLRIDGRTRHFHAYCDLAQAGSPVETRDAIVERESRPVEAMTHAERLEHIWSATHDAYRGYAGERFPALHRGKRTVLVYCAGRTELKLLQDLTDEEIAAKLPVHLRHLTLPAAA</sequence>